<name>A0AB34Q1R5_CANAX</name>
<keyword evidence="1" id="KW-0472">Membrane</keyword>
<feature type="chain" id="PRO_5044281729" description="Rax2p" evidence="2">
    <location>
        <begin position="22"/>
        <end position="1393"/>
    </location>
</feature>
<reference evidence="6 7" key="1">
    <citation type="submission" date="2013-12" db="EMBL/GenBank/DDBJ databases">
        <title>The Genome Sequence of Candida albicans P78048.</title>
        <authorList>
            <consortium name="The Broad Institute Genome Sequencing Platform"/>
            <consortium name="The Broad Institute Genome Sequencing Center for Infectious Disease"/>
            <person name="Cuomo C."/>
            <person name="Bennett R."/>
            <person name="Hirakawa M."/>
            <person name="Noverr M."/>
            <person name="Mitchell A."/>
            <person name="Young S.K."/>
            <person name="Zeng Q."/>
            <person name="Gargeya S."/>
            <person name="Fitzgerald M."/>
            <person name="Abouelleil A."/>
            <person name="Alvarado L."/>
            <person name="Berlin A.M."/>
            <person name="Chapman S.B."/>
            <person name="Dewar J."/>
            <person name="Goldberg J."/>
            <person name="Griggs A."/>
            <person name="Gujja S."/>
            <person name="Hansen M."/>
            <person name="Howarth C."/>
            <person name="Imamovic A."/>
            <person name="Larimer J."/>
            <person name="McCowan C."/>
            <person name="Murphy C."/>
            <person name="Pearson M."/>
            <person name="Priest M."/>
            <person name="Roberts A."/>
            <person name="Saif S."/>
            <person name="Shea T."/>
            <person name="Sykes S."/>
            <person name="Wortman J."/>
            <person name="Nusbaum C."/>
            <person name="Birren B."/>
        </authorList>
    </citation>
    <scope>NUCLEOTIDE SEQUENCE [LARGE SCALE GENOMIC DNA]</scope>
    <source>
        <strain evidence="6 7">P78048</strain>
    </source>
</reference>
<feature type="transmembrane region" description="Helical" evidence="1">
    <location>
        <begin position="1329"/>
        <end position="1350"/>
    </location>
</feature>
<evidence type="ECO:0008006" key="8">
    <source>
        <dbReference type="Google" id="ProtNLM"/>
    </source>
</evidence>
<dbReference type="InterPro" id="IPR048266">
    <property type="entry name" value="Rax2-like_second"/>
</dbReference>
<evidence type="ECO:0000313" key="7">
    <source>
        <dbReference type="Proteomes" id="UP000030161"/>
    </source>
</evidence>
<keyword evidence="1" id="KW-0812">Transmembrane</keyword>
<evidence type="ECO:0000259" key="4">
    <source>
        <dbReference type="Pfam" id="PF20842"/>
    </source>
</evidence>
<keyword evidence="2" id="KW-0732">Signal</keyword>
<dbReference type="GO" id="GO:1902929">
    <property type="term" value="C:plasma membrane of growing cell tip"/>
    <property type="evidence" value="ECO:0007669"/>
    <property type="project" value="TreeGrafter"/>
</dbReference>
<dbReference type="GO" id="GO:0005935">
    <property type="term" value="C:cellular bud neck"/>
    <property type="evidence" value="ECO:0007669"/>
    <property type="project" value="TreeGrafter"/>
</dbReference>
<dbReference type="Proteomes" id="UP000030161">
    <property type="component" value="Unassembled WGS sequence"/>
</dbReference>
<dbReference type="Pfam" id="PF12768">
    <property type="entry name" value="Rax2"/>
    <property type="match status" value="1"/>
</dbReference>
<comment type="caution">
    <text evidence="6">The sequence shown here is derived from an EMBL/GenBank/DDBJ whole genome shotgun (WGS) entry which is preliminary data.</text>
</comment>
<sequence length="1393" mass="154306">MLVQFQQLLLLLISIIKLCQADDNDNSFFQPVSQPSLNYKDTGNRIGLLGSFDALSFYSFVNSSQIVNDPDTSVSIFQKKRDVSNSSSSSTSFSNSLYLQDITNNYSLKFADINGQVNQLFKISNDSVVLNGNFTSFNNQSVISPIIFTISSREVTKIFSDDINGSVKTIFLDNDLIYLGGNFKFNNTYSAAVYNITAKKVHSTPFQGFGPNSSINSIAKVLNGDKEKEDNEEELGSILFGGQFDTLGLSDLLVHNITSNNTKKHNTSNTSIISAEQLISLRHGTFTSVNGESSEEDAAAIVCPSDNKEWAAQKNSGAEWKVELPDEMKGIHPTKARIYIPEGPNGIKLFRIYSYPNNGIMNLTYIDPATNELAYCDAWCPLLNYDDLNDHVDNNILNATELNENNSVFVDEQDGSYFQYYDPSTKTKNLGYASNFQEFAFVDNVGVDTVGVTIIDWYGDQGILAGFELYQNAITVYGNDSLNDPNCQSDASDDTNNNAVINSGSFKSVQSINPAITNTDYLVTSDTNAKITLYPNISYSGNYSIIMMTPGCAYDGSCARRAIVNVTVVGDDNDVLSTKTIYQNNENNKFDYLFYGHLNGSKTSTSSNRIEISYMGTVTEGVQDPYMVVDKVIANIVSLDNYYDKNSTNHTRNNTGYELAPIKLNGLFEYSLANFSQFDEQLVHYKRNNKTYISLNNTFVGNSSINLLSGELSNQSRIDQISLGPKQQDGNKQSLLLLGKFESDSKNITLSNNNLITLTIDSYNNTLNETNIELPSRLTKRDTQTILGGNFNNSITRLIELPGGFLAIGDFALSGKDGSSSIKDLSNNNQSVSSANNFALYSDDQWYSFGNDYTSNDFNQFTNLTLDSVEYYVFSGNGQFRTWDNDNFKWVTDPTKQLNLTQAAQINDHQQILGGTGFSTMQFQSVDQAYIADGNFSKFGIDVIANKSFMISNSYYVNSSLSVIGGKFETKDVKNVGLISNSDPNNTISALQGSIVWGDNTLIQSLYVDSSDEYLFMGVNGSVQINEQTNVTGIVIYDLVNNTFTSFQPAELSHSNGDPISVNSMVLFDKGNKLLVGGDFDLAGSLSCPSLCVYDITNTRWINPQNDATTTQSIGGVVTDMKFFQSNQVLITGNGLQLNGNSGIKFLIYNFNSNSFSVKDSLNKIDQTVEKFILNDENNKNLDGRMIAFGEKSISGFDGSNWQRIDSDIIYENFTKFNDMKLLTLDKPSDYNQTYFDKSQIFTIAGVFRLKDYGLVNMALFNGTSWIPYVFTSLQQQKSTGSGSGSGSGSRSSSLQIGQIQSILIDDSYRFQSSDDLKKTNKNLSRGKVVGISLACALGSTTLLGLLYIIPYFALFKNRKDGYFQPERIHEDEMMDAVNPEDLLHEIDLQREK</sequence>
<dbReference type="InterPro" id="IPR048265">
    <property type="entry name" value="Rax2-like_third"/>
</dbReference>
<feature type="domain" description="Rax2-like third" evidence="5">
    <location>
        <begin position="476"/>
        <end position="636"/>
    </location>
</feature>
<evidence type="ECO:0000259" key="3">
    <source>
        <dbReference type="Pfam" id="PF12768"/>
    </source>
</evidence>
<dbReference type="Pfam" id="PF20842">
    <property type="entry name" value="Rax2_2"/>
    <property type="match status" value="1"/>
</dbReference>
<evidence type="ECO:0000256" key="2">
    <source>
        <dbReference type="SAM" id="SignalP"/>
    </source>
</evidence>
<dbReference type="InterPro" id="IPR024982">
    <property type="entry name" value="Rax2-like_C"/>
</dbReference>
<evidence type="ECO:0000256" key="1">
    <source>
        <dbReference type="SAM" id="Phobius"/>
    </source>
</evidence>
<evidence type="ECO:0000259" key="5">
    <source>
        <dbReference type="Pfam" id="PF20843"/>
    </source>
</evidence>
<evidence type="ECO:0000313" key="6">
    <source>
        <dbReference type="EMBL" id="KGR16534.1"/>
    </source>
</evidence>
<keyword evidence="1" id="KW-1133">Transmembrane helix</keyword>
<feature type="domain" description="Rax2-like second" evidence="4">
    <location>
        <begin position="274"/>
        <end position="464"/>
    </location>
</feature>
<dbReference type="PANTHER" id="PTHR31778">
    <property type="entry name" value="BUD SITE SELECTION PROTEIN RAX2"/>
    <property type="match status" value="1"/>
</dbReference>
<dbReference type="GO" id="GO:0005621">
    <property type="term" value="C:cellular bud scar"/>
    <property type="evidence" value="ECO:0007669"/>
    <property type="project" value="TreeGrafter"/>
</dbReference>
<organism evidence="6 7">
    <name type="scientific">Candida albicans P78048</name>
    <dbReference type="NCBI Taxonomy" id="1094989"/>
    <lineage>
        <taxon>Eukaryota</taxon>
        <taxon>Fungi</taxon>
        <taxon>Dikarya</taxon>
        <taxon>Ascomycota</taxon>
        <taxon>Saccharomycotina</taxon>
        <taxon>Pichiomycetes</taxon>
        <taxon>Debaryomycetaceae</taxon>
        <taxon>Candida/Lodderomyces clade</taxon>
        <taxon>Candida</taxon>
    </lineage>
</organism>
<feature type="signal peptide" evidence="2">
    <location>
        <begin position="1"/>
        <end position="21"/>
    </location>
</feature>
<dbReference type="Pfam" id="PF20843">
    <property type="entry name" value="Rax2_3"/>
    <property type="match status" value="1"/>
</dbReference>
<accession>A0AB34Q1R5</accession>
<dbReference type="PANTHER" id="PTHR31778:SF2">
    <property type="entry name" value="BUD SITE SELECTION PROTEIN RAX2"/>
    <property type="match status" value="1"/>
</dbReference>
<feature type="domain" description="Rax2-like C-terminal" evidence="3">
    <location>
        <begin position="1034"/>
        <end position="1315"/>
    </location>
</feature>
<dbReference type="EMBL" id="AJIX01000009">
    <property type="protein sequence ID" value="KGR16534.1"/>
    <property type="molecule type" value="Genomic_DNA"/>
</dbReference>
<proteinExistence type="predicted"/>
<dbReference type="GO" id="GO:0000282">
    <property type="term" value="P:cellular bud site selection"/>
    <property type="evidence" value="ECO:0007669"/>
    <property type="project" value="TreeGrafter"/>
</dbReference>
<protein>
    <recommendedName>
        <fullName evidence="8">Rax2p</fullName>
    </recommendedName>
</protein>
<gene>
    <name evidence="6" type="ORF">MG3_01263</name>
</gene>